<dbReference type="OrthoDB" id="6293260at2"/>
<keyword evidence="3" id="KW-1185">Reference proteome</keyword>
<dbReference type="PANTHER" id="PTHR43792">
    <property type="entry name" value="GNAT FAMILY, PUTATIVE (AFU_ORTHOLOGUE AFUA_3G00765)-RELATED-RELATED"/>
    <property type="match status" value="1"/>
</dbReference>
<dbReference type="InterPro" id="IPR051531">
    <property type="entry name" value="N-acetyltransferase"/>
</dbReference>
<dbReference type="Pfam" id="PF13302">
    <property type="entry name" value="Acetyltransf_3"/>
    <property type="match status" value="1"/>
</dbReference>
<proteinExistence type="predicted"/>
<dbReference type="InterPro" id="IPR000182">
    <property type="entry name" value="GNAT_dom"/>
</dbReference>
<dbReference type="InterPro" id="IPR016181">
    <property type="entry name" value="Acyl_CoA_acyltransferase"/>
</dbReference>
<name>A0A0H2MI35_9PROT</name>
<dbReference type="PANTHER" id="PTHR43792:SF1">
    <property type="entry name" value="N-ACETYLTRANSFERASE DOMAIN-CONTAINING PROTEIN"/>
    <property type="match status" value="1"/>
</dbReference>
<evidence type="ECO:0000313" key="2">
    <source>
        <dbReference type="EMBL" id="KLN62254.1"/>
    </source>
</evidence>
<dbReference type="GO" id="GO:0016747">
    <property type="term" value="F:acyltransferase activity, transferring groups other than amino-acyl groups"/>
    <property type="evidence" value="ECO:0007669"/>
    <property type="project" value="InterPro"/>
</dbReference>
<evidence type="ECO:0000313" key="3">
    <source>
        <dbReference type="Proteomes" id="UP000035444"/>
    </source>
</evidence>
<reference evidence="2 3" key="1">
    <citation type="submission" date="2015-03" db="EMBL/GenBank/DDBJ databases">
        <title>Genome Sequence of Kiloniella spongiae MEBiC09566, isolated from a marine sponge.</title>
        <authorList>
            <person name="Shao Z."/>
            <person name="Wang L."/>
            <person name="Li X."/>
        </authorList>
    </citation>
    <scope>NUCLEOTIDE SEQUENCE [LARGE SCALE GENOMIC DNA]</scope>
    <source>
        <strain evidence="2 3">MEBiC09566</strain>
    </source>
</reference>
<evidence type="ECO:0000259" key="1">
    <source>
        <dbReference type="PROSITE" id="PS51186"/>
    </source>
</evidence>
<feature type="domain" description="N-acetyltransferase" evidence="1">
    <location>
        <begin position="15"/>
        <end position="177"/>
    </location>
</feature>
<protein>
    <submittedName>
        <fullName evidence="2">GCN5 family acetyltransferase</fullName>
    </submittedName>
</protein>
<dbReference type="Proteomes" id="UP000035444">
    <property type="component" value="Unassembled WGS sequence"/>
</dbReference>
<sequence>MPSAQQKIILETDRLIIRELGEGDAPFILRLLNDPAFIKNIVDKEVRTLDQACGYINSGPVTSYRENGFGLYVVILKEGKASIGMCGLVKRDGLDDPDIGYALLPEYCSKGYAVEAANAVLKYGHDQLGLDKIVGIVNPDNVGSARVLEKIGLAFKKMIKVSDDIPETKYYVSKKSTC</sequence>
<dbReference type="AlphaFoldDB" id="A0A0H2MI35"/>
<dbReference type="EMBL" id="LAQL01000002">
    <property type="protein sequence ID" value="KLN62254.1"/>
    <property type="molecule type" value="Genomic_DNA"/>
</dbReference>
<dbReference type="PROSITE" id="PS51186">
    <property type="entry name" value="GNAT"/>
    <property type="match status" value="1"/>
</dbReference>
<organism evidence="2 3">
    <name type="scientific">Kiloniella spongiae</name>
    <dbReference type="NCBI Taxonomy" id="1489064"/>
    <lineage>
        <taxon>Bacteria</taxon>
        <taxon>Pseudomonadati</taxon>
        <taxon>Pseudomonadota</taxon>
        <taxon>Alphaproteobacteria</taxon>
        <taxon>Rhodospirillales</taxon>
        <taxon>Kiloniellaceae</taxon>
        <taxon>Kiloniella</taxon>
    </lineage>
</organism>
<gene>
    <name evidence="2" type="ORF">WH96_01645</name>
</gene>
<keyword evidence="2" id="KW-0808">Transferase</keyword>
<dbReference type="STRING" id="1489064.WH96_01645"/>
<accession>A0A0H2MI35</accession>
<comment type="caution">
    <text evidence="2">The sequence shown here is derived from an EMBL/GenBank/DDBJ whole genome shotgun (WGS) entry which is preliminary data.</text>
</comment>
<dbReference type="RefSeq" id="WP_047762380.1">
    <property type="nucleotide sequence ID" value="NZ_LAQL01000002.1"/>
</dbReference>
<dbReference type="Gene3D" id="3.40.630.30">
    <property type="match status" value="1"/>
</dbReference>
<dbReference type="SUPFAM" id="SSF55729">
    <property type="entry name" value="Acyl-CoA N-acyltransferases (Nat)"/>
    <property type="match status" value="1"/>
</dbReference>